<dbReference type="KEGG" id="lxl:KDY119_01170"/>
<feature type="transmembrane region" description="Helical" evidence="7">
    <location>
        <begin position="134"/>
        <end position="157"/>
    </location>
</feature>
<dbReference type="PROSITE" id="PS50928">
    <property type="entry name" value="ABC_TM1"/>
    <property type="match status" value="1"/>
</dbReference>
<dbReference type="Gene3D" id="1.10.3720.10">
    <property type="entry name" value="MetI-like"/>
    <property type="match status" value="1"/>
</dbReference>
<proteinExistence type="inferred from homology"/>
<comment type="subcellular location">
    <subcellularLocation>
        <location evidence="1 7">Cell membrane</location>
        <topology evidence="1 7">Multi-pass membrane protein</topology>
    </subcellularLocation>
</comment>
<sequence length="321" mass="34569">MTTVGPVPAAQPVGRVAGTRPQGASTPAPRRRRRQRGWVVGWLFALPALLFYAVFVLRPLVSAVQYSFYDWNGIDLARFVGMANYTKVLTDPQLLSSIWHAFFLIIFFTVLPVVGGLLMAALIRELRSKGFGTLARTVLFLPQIIPGAAAAIAWVWMYSTDGTVNQVLSAIGLDGVTRAWLGDFTWALPAVGLIGTWINLGFCTILLLSGIGKIDGTIYEAARLDGAGFLQTFRAVTVPGLKQEIGVCVTMSVISALASFDIVFMSTQGGPGYSTMVPGVLVYQLGFTQSQVGLASALALLLTLLILLVVLPLQRAFRSED</sequence>
<dbReference type="EMBL" id="CP045529">
    <property type="protein sequence ID" value="QFU97671.1"/>
    <property type="molecule type" value="Genomic_DNA"/>
</dbReference>
<evidence type="ECO:0000313" key="11">
    <source>
        <dbReference type="Proteomes" id="UP000326702"/>
    </source>
</evidence>
<evidence type="ECO:0000256" key="1">
    <source>
        <dbReference type="ARBA" id="ARBA00004651"/>
    </source>
</evidence>
<reference evidence="10 11" key="1">
    <citation type="submission" date="2019-10" db="EMBL/GenBank/DDBJ databases">
        <title>Genome sequence of Luteimicrobium xylanilyticum HY-24.</title>
        <authorList>
            <person name="Kim D.Y."/>
            <person name="Park H.-Y."/>
        </authorList>
    </citation>
    <scope>NUCLEOTIDE SEQUENCE [LARGE SCALE GENOMIC DNA]</scope>
    <source>
        <strain evidence="10 11">HY-24</strain>
    </source>
</reference>
<feature type="domain" description="ABC transmembrane type-1" evidence="9">
    <location>
        <begin position="98"/>
        <end position="313"/>
    </location>
</feature>
<dbReference type="GO" id="GO:0055085">
    <property type="term" value="P:transmembrane transport"/>
    <property type="evidence" value="ECO:0007669"/>
    <property type="project" value="InterPro"/>
</dbReference>
<feature type="transmembrane region" description="Helical" evidence="7">
    <location>
        <begin position="186"/>
        <end position="208"/>
    </location>
</feature>
<dbReference type="OrthoDB" id="9805974at2"/>
<comment type="similarity">
    <text evidence="7">Belongs to the binding-protein-dependent transport system permease family.</text>
</comment>
<feature type="transmembrane region" description="Helical" evidence="7">
    <location>
        <begin position="292"/>
        <end position="313"/>
    </location>
</feature>
<gene>
    <name evidence="10" type="ORF">KDY119_01170</name>
</gene>
<keyword evidence="5 7" id="KW-1133">Transmembrane helix</keyword>
<evidence type="ECO:0000259" key="9">
    <source>
        <dbReference type="PROSITE" id="PS50928"/>
    </source>
</evidence>
<dbReference type="Pfam" id="PF00528">
    <property type="entry name" value="BPD_transp_1"/>
    <property type="match status" value="1"/>
</dbReference>
<evidence type="ECO:0000256" key="8">
    <source>
        <dbReference type="SAM" id="MobiDB-lite"/>
    </source>
</evidence>
<feature type="transmembrane region" description="Helical" evidence="7">
    <location>
        <begin position="245"/>
        <end position="266"/>
    </location>
</feature>
<dbReference type="RefSeq" id="WP_153022051.1">
    <property type="nucleotide sequence ID" value="NZ_BAABIH010000001.1"/>
</dbReference>
<feature type="transmembrane region" description="Helical" evidence="7">
    <location>
        <begin position="98"/>
        <end position="122"/>
    </location>
</feature>
<dbReference type="CDD" id="cd06261">
    <property type="entry name" value="TM_PBP2"/>
    <property type="match status" value="1"/>
</dbReference>
<dbReference type="GO" id="GO:0005886">
    <property type="term" value="C:plasma membrane"/>
    <property type="evidence" value="ECO:0007669"/>
    <property type="project" value="UniProtKB-SubCell"/>
</dbReference>
<dbReference type="PANTHER" id="PTHR30193">
    <property type="entry name" value="ABC TRANSPORTER PERMEASE PROTEIN"/>
    <property type="match status" value="1"/>
</dbReference>
<dbReference type="InterPro" id="IPR035906">
    <property type="entry name" value="MetI-like_sf"/>
</dbReference>
<evidence type="ECO:0000256" key="3">
    <source>
        <dbReference type="ARBA" id="ARBA00022475"/>
    </source>
</evidence>
<evidence type="ECO:0000256" key="2">
    <source>
        <dbReference type="ARBA" id="ARBA00022448"/>
    </source>
</evidence>
<dbReference type="PANTHER" id="PTHR30193:SF37">
    <property type="entry name" value="INNER MEMBRANE ABC TRANSPORTER PERMEASE PROTEIN YCJO"/>
    <property type="match status" value="1"/>
</dbReference>
<keyword evidence="2 7" id="KW-0813">Transport</keyword>
<dbReference type="InterPro" id="IPR051393">
    <property type="entry name" value="ABC_transporter_permease"/>
</dbReference>
<keyword evidence="4 7" id="KW-0812">Transmembrane</keyword>
<name>A0A5P9Q8B2_9MICO</name>
<organism evidence="10 11">
    <name type="scientific">Luteimicrobium xylanilyticum</name>
    <dbReference type="NCBI Taxonomy" id="1133546"/>
    <lineage>
        <taxon>Bacteria</taxon>
        <taxon>Bacillati</taxon>
        <taxon>Actinomycetota</taxon>
        <taxon>Actinomycetes</taxon>
        <taxon>Micrococcales</taxon>
        <taxon>Luteimicrobium</taxon>
    </lineage>
</organism>
<protein>
    <submittedName>
        <fullName evidence="10">Putative starch degradation products transport system permease protein AmyD</fullName>
    </submittedName>
</protein>
<dbReference type="Proteomes" id="UP000326702">
    <property type="component" value="Chromosome"/>
</dbReference>
<dbReference type="AlphaFoldDB" id="A0A5P9Q8B2"/>
<evidence type="ECO:0000256" key="6">
    <source>
        <dbReference type="ARBA" id="ARBA00023136"/>
    </source>
</evidence>
<feature type="region of interest" description="Disordered" evidence="8">
    <location>
        <begin position="1"/>
        <end position="30"/>
    </location>
</feature>
<keyword evidence="11" id="KW-1185">Reference proteome</keyword>
<dbReference type="SUPFAM" id="SSF161098">
    <property type="entry name" value="MetI-like"/>
    <property type="match status" value="1"/>
</dbReference>
<evidence type="ECO:0000256" key="7">
    <source>
        <dbReference type="RuleBase" id="RU363032"/>
    </source>
</evidence>
<feature type="transmembrane region" description="Helical" evidence="7">
    <location>
        <begin position="39"/>
        <end position="61"/>
    </location>
</feature>
<evidence type="ECO:0000256" key="5">
    <source>
        <dbReference type="ARBA" id="ARBA00022989"/>
    </source>
</evidence>
<evidence type="ECO:0000256" key="4">
    <source>
        <dbReference type="ARBA" id="ARBA00022692"/>
    </source>
</evidence>
<keyword evidence="3" id="KW-1003">Cell membrane</keyword>
<evidence type="ECO:0000313" key="10">
    <source>
        <dbReference type="EMBL" id="QFU97671.1"/>
    </source>
</evidence>
<accession>A0A5P9Q8B2</accession>
<keyword evidence="6 7" id="KW-0472">Membrane</keyword>
<dbReference type="InterPro" id="IPR000515">
    <property type="entry name" value="MetI-like"/>
</dbReference>